<dbReference type="PANTHER" id="PTHR42718:SF9">
    <property type="entry name" value="MAJOR FACILITATOR SUPERFAMILY MULTIDRUG TRANSPORTER MFSC"/>
    <property type="match status" value="1"/>
</dbReference>
<feature type="domain" description="TFIIS N-terminal" evidence="12">
    <location>
        <begin position="1"/>
        <end position="84"/>
    </location>
</feature>
<evidence type="ECO:0000256" key="3">
    <source>
        <dbReference type="ARBA" id="ARBA00022448"/>
    </source>
</evidence>
<dbReference type="InterPro" id="IPR011701">
    <property type="entry name" value="MFS"/>
</dbReference>
<keyword evidence="6 10" id="KW-0472">Membrane</keyword>
<dbReference type="Proteomes" id="UP000433883">
    <property type="component" value="Unassembled WGS sequence"/>
</dbReference>
<evidence type="ECO:0000256" key="9">
    <source>
        <dbReference type="SAM" id="MobiDB-lite"/>
    </source>
</evidence>
<dbReference type="SUPFAM" id="SSF47676">
    <property type="entry name" value="Conserved domain common to transcription factors TFIIS, elongin A, CRSP70"/>
    <property type="match status" value="1"/>
</dbReference>
<dbReference type="SUPFAM" id="SSF46942">
    <property type="entry name" value="Elongation factor TFIIS domain 2"/>
    <property type="match status" value="1"/>
</dbReference>
<feature type="domain" description="TFIIS central" evidence="13">
    <location>
        <begin position="153"/>
        <end position="268"/>
    </location>
</feature>
<gene>
    <name evidence="14" type="ORF">BLS_003239</name>
</gene>
<feature type="domain" description="Major facilitator superfamily (MFS) profile" evidence="11">
    <location>
        <begin position="371"/>
        <end position="844"/>
    </location>
</feature>
<dbReference type="PROSITE" id="PS50850">
    <property type="entry name" value="MFS"/>
    <property type="match status" value="1"/>
</dbReference>
<keyword evidence="5 10" id="KW-1133">Transmembrane helix</keyword>
<dbReference type="InterPro" id="IPR003618">
    <property type="entry name" value="TFIIS_cen_dom"/>
</dbReference>
<dbReference type="GO" id="GO:0022857">
    <property type="term" value="F:transmembrane transporter activity"/>
    <property type="evidence" value="ECO:0007669"/>
    <property type="project" value="InterPro"/>
</dbReference>
<feature type="transmembrane region" description="Helical" evidence="10">
    <location>
        <begin position="560"/>
        <end position="580"/>
    </location>
</feature>
<dbReference type="Gene3D" id="2.20.25.10">
    <property type="match status" value="1"/>
</dbReference>
<feature type="transmembrane region" description="Helical" evidence="10">
    <location>
        <begin position="592"/>
        <end position="613"/>
    </location>
</feature>
<dbReference type="Gene3D" id="1.20.1250.20">
    <property type="entry name" value="MFS general substrate transporter like domains"/>
    <property type="match status" value="2"/>
</dbReference>
<evidence type="ECO:0000256" key="6">
    <source>
        <dbReference type="ARBA" id="ARBA00023136"/>
    </source>
</evidence>
<dbReference type="PANTHER" id="PTHR42718">
    <property type="entry name" value="MAJOR FACILITATOR SUPERFAMILY MULTIDRUG TRANSPORTER MFSC"/>
    <property type="match status" value="1"/>
</dbReference>
<dbReference type="Pfam" id="PF07690">
    <property type="entry name" value="MFS_1"/>
    <property type="match status" value="1"/>
</dbReference>
<feature type="transmembrane region" description="Helical" evidence="10">
    <location>
        <begin position="699"/>
        <end position="719"/>
    </location>
</feature>
<comment type="caution">
    <text evidence="14">The sequence shown here is derived from an EMBL/GenBank/DDBJ whole genome shotgun (WGS) entry which is preliminary data.</text>
</comment>
<evidence type="ECO:0000256" key="5">
    <source>
        <dbReference type="ARBA" id="ARBA00022989"/>
    </source>
</evidence>
<name>A0A8H3YZ52_VENIN</name>
<evidence type="ECO:0000256" key="2">
    <source>
        <dbReference type="ARBA" id="ARBA00004141"/>
    </source>
</evidence>
<feature type="transmembrane region" description="Helical" evidence="10">
    <location>
        <begin position="820"/>
        <end position="843"/>
    </location>
</feature>
<feature type="transmembrane region" description="Helical" evidence="10">
    <location>
        <begin position="368"/>
        <end position="397"/>
    </location>
</feature>
<feature type="transmembrane region" description="Helical" evidence="10">
    <location>
        <begin position="526"/>
        <end position="548"/>
    </location>
</feature>
<dbReference type="PROSITE" id="PS51319">
    <property type="entry name" value="TFIIS_N"/>
    <property type="match status" value="1"/>
</dbReference>
<feature type="transmembrane region" description="Helical" evidence="10">
    <location>
        <begin position="671"/>
        <end position="692"/>
    </location>
</feature>
<dbReference type="SMART" id="SM00510">
    <property type="entry name" value="TFS2M"/>
    <property type="match status" value="1"/>
</dbReference>
<dbReference type="FunFam" id="1.10.472.30:FF:000003">
    <property type="entry name" value="Transcription elongation factor S-II"/>
    <property type="match status" value="1"/>
</dbReference>
<keyword evidence="4 10" id="KW-0812">Transmembrane</keyword>
<reference evidence="14 15" key="1">
    <citation type="submission" date="2019-11" db="EMBL/GenBank/DDBJ databases">
        <title>Venturia inaequalis Genome Resource.</title>
        <authorList>
            <person name="Lichtner F.J."/>
        </authorList>
    </citation>
    <scope>NUCLEOTIDE SEQUENCE [LARGE SCALE GENOMIC DNA]</scope>
    <source>
        <strain evidence="14">Bline_iso_100314</strain>
    </source>
</reference>
<evidence type="ECO:0000256" key="1">
    <source>
        <dbReference type="ARBA" id="ARBA00004123"/>
    </source>
</evidence>
<keyword evidence="7 8" id="KW-0539">Nucleus</keyword>
<dbReference type="CDD" id="cd17476">
    <property type="entry name" value="MFS_Amf1_MDR_like"/>
    <property type="match status" value="1"/>
</dbReference>
<dbReference type="Pfam" id="PF08711">
    <property type="entry name" value="Med26"/>
    <property type="match status" value="1"/>
</dbReference>
<dbReference type="GO" id="GO:0005634">
    <property type="term" value="C:nucleus"/>
    <property type="evidence" value="ECO:0007669"/>
    <property type="project" value="UniProtKB-SubCell"/>
</dbReference>
<evidence type="ECO:0000256" key="7">
    <source>
        <dbReference type="ARBA" id="ARBA00023242"/>
    </source>
</evidence>
<dbReference type="Gene3D" id="1.20.930.10">
    <property type="entry name" value="Conserved domain common to transcription factors TFIIS, elongin A, CRSP70"/>
    <property type="match status" value="1"/>
</dbReference>
<dbReference type="PROSITE" id="PS51321">
    <property type="entry name" value="TFIIS_CENTRAL"/>
    <property type="match status" value="1"/>
</dbReference>
<feature type="transmembrane region" description="Helical" evidence="10">
    <location>
        <begin position="725"/>
        <end position="744"/>
    </location>
</feature>
<dbReference type="InterPro" id="IPR017923">
    <property type="entry name" value="TFIIS_N"/>
</dbReference>
<dbReference type="InterPro" id="IPR020846">
    <property type="entry name" value="MFS_dom"/>
</dbReference>
<sequence>MALDARAVDSKRTELDKALKDAAPASVIIGILNELKTGVVPSEKLLRETKIGVVVNKLRQYKDPAIAKLSTEIVGGWRAAMQKSKSAGGSTPKLANATNSPASPALAAGSTASPQKKVGDVEVKPEKKKYTGDIAKRDTKSDKVNFNITDNTIRDNCLKLMYNGLAFMSSELTEDILDKARDVEQAAFKALGPETSEAYKAKIRSLFQNLKNKNNPELRQRVYSGEIKPEEFVVMSTEDLRSRKQKEEDKAIMKENMNNAMVAQEEFSISPEFTCGKCKQKQVSYKQAQTRVDGEEMDNDAGNALSAVMMKEKDKETTGKDGEVDLEKAEVDISRPQTPGMDGGIGGDVPLEPVFSRVKELPFSKARLVALVVTLTGAAFLNTLGVQAAVIILPSIGEALDIPGSRQQWIVSAYSLAFGCFLLLCGRIADVYGKRLIFLVGSVWFTITSIAVPFAPNEVSFDLFRGLQGLGAAANVPTALGIIGQTIPPGKTKNFAFAAYGAGAPLGAVFGNLLSGLIAEYASWKFVFWVLAMLSAICTVVAFFVIPLPPAHLQHTTKLTVDWIGGALITVGLLMLMFALTEGNVVGWSTPWIPVLIVLSLAIIVLFIFWQWYLENKTTRQPLMKISIWHSQQFCAAMMIMALFFSSFNNYLIFVTYFFQEYQGLSVIQTMIRFIPTGVAGILAACITGFLLSRVKANYILVWGTICVAVSSLLYAVPIPPTTTYWAWSFPAMVLAVFGADTLYPTLTLFTAQSLPSSDQAMGGAIINAVGQIGRAISLAITTAIQTAIIANKRGVSLEEVGSHGTVTRGDAAFLAGLRAAMWTGFAMAITACFVVIVAFKGAGKVGLHKKK</sequence>
<feature type="region of interest" description="Disordered" evidence="9">
    <location>
        <begin position="84"/>
        <end position="124"/>
    </location>
</feature>
<dbReference type="AlphaFoldDB" id="A0A8H3YZ52"/>
<organism evidence="14 15">
    <name type="scientific">Venturia inaequalis</name>
    <name type="common">Apple scab fungus</name>
    <dbReference type="NCBI Taxonomy" id="5025"/>
    <lineage>
        <taxon>Eukaryota</taxon>
        <taxon>Fungi</taxon>
        <taxon>Dikarya</taxon>
        <taxon>Ascomycota</taxon>
        <taxon>Pezizomycotina</taxon>
        <taxon>Dothideomycetes</taxon>
        <taxon>Pleosporomycetidae</taxon>
        <taxon>Venturiales</taxon>
        <taxon>Venturiaceae</taxon>
        <taxon>Venturia</taxon>
    </lineage>
</organism>
<dbReference type="InterPro" id="IPR036259">
    <property type="entry name" value="MFS_trans_sf"/>
</dbReference>
<feature type="transmembrane region" description="Helical" evidence="10">
    <location>
        <begin position="436"/>
        <end position="455"/>
    </location>
</feature>
<dbReference type="InterPro" id="IPR035441">
    <property type="entry name" value="TFIIS/LEDGF_dom_sf"/>
</dbReference>
<dbReference type="Pfam" id="PF07500">
    <property type="entry name" value="TFIIS_M"/>
    <property type="match status" value="1"/>
</dbReference>
<evidence type="ECO:0000313" key="14">
    <source>
        <dbReference type="EMBL" id="KAE9974216.1"/>
    </source>
</evidence>
<evidence type="ECO:0008006" key="16">
    <source>
        <dbReference type="Google" id="ProtNLM"/>
    </source>
</evidence>
<accession>A0A8H3YZ52</accession>
<keyword evidence="3" id="KW-0813">Transport</keyword>
<evidence type="ECO:0000256" key="4">
    <source>
        <dbReference type="ARBA" id="ARBA00022692"/>
    </source>
</evidence>
<comment type="subcellular location">
    <subcellularLocation>
        <location evidence="2">Membrane</location>
        <topology evidence="2">Multi-pass membrane protein</topology>
    </subcellularLocation>
    <subcellularLocation>
        <location evidence="1 8">Nucleus</location>
    </subcellularLocation>
</comment>
<feature type="transmembrane region" description="Helical" evidence="10">
    <location>
        <begin position="634"/>
        <end position="659"/>
    </location>
</feature>
<evidence type="ECO:0000259" key="12">
    <source>
        <dbReference type="PROSITE" id="PS51319"/>
    </source>
</evidence>
<dbReference type="GO" id="GO:0006351">
    <property type="term" value="P:DNA-templated transcription"/>
    <property type="evidence" value="ECO:0007669"/>
    <property type="project" value="InterPro"/>
</dbReference>
<evidence type="ECO:0000259" key="11">
    <source>
        <dbReference type="PROSITE" id="PS50850"/>
    </source>
</evidence>
<proteinExistence type="predicted"/>
<feature type="transmembrane region" description="Helical" evidence="10">
    <location>
        <begin position="409"/>
        <end position="429"/>
    </location>
</feature>
<dbReference type="InterPro" id="IPR036575">
    <property type="entry name" value="TFIIS_cen_dom_sf"/>
</dbReference>
<evidence type="ECO:0000259" key="13">
    <source>
        <dbReference type="PROSITE" id="PS51321"/>
    </source>
</evidence>
<evidence type="ECO:0000256" key="8">
    <source>
        <dbReference type="PROSITE-ProRule" id="PRU00649"/>
    </source>
</evidence>
<dbReference type="GO" id="GO:0016020">
    <property type="term" value="C:membrane"/>
    <property type="evidence" value="ECO:0007669"/>
    <property type="project" value="UniProtKB-SubCell"/>
</dbReference>
<protein>
    <recommendedName>
        <fullName evidence="16">Major facilitator superfamily (MFS) profile domain-containing protein</fullName>
    </recommendedName>
</protein>
<feature type="transmembrane region" description="Helical" evidence="10">
    <location>
        <begin position="495"/>
        <end position="514"/>
    </location>
</feature>
<dbReference type="SMART" id="SM00509">
    <property type="entry name" value="TFS2N"/>
    <property type="match status" value="1"/>
</dbReference>
<evidence type="ECO:0000313" key="15">
    <source>
        <dbReference type="Proteomes" id="UP000433883"/>
    </source>
</evidence>
<dbReference type="Gene3D" id="1.10.472.30">
    <property type="entry name" value="Transcription elongation factor S-II, central domain"/>
    <property type="match status" value="1"/>
</dbReference>
<dbReference type="SUPFAM" id="SSF103473">
    <property type="entry name" value="MFS general substrate transporter"/>
    <property type="match status" value="1"/>
</dbReference>
<evidence type="ECO:0000256" key="10">
    <source>
        <dbReference type="SAM" id="Phobius"/>
    </source>
</evidence>
<dbReference type="InterPro" id="IPR003617">
    <property type="entry name" value="TFIIS/CRSP70_N_sub"/>
</dbReference>
<dbReference type="EMBL" id="WNWQ01000212">
    <property type="protein sequence ID" value="KAE9974216.1"/>
    <property type="molecule type" value="Genomic_DNA"/>
</dbReference>